<gene>
    <name evidence="1" type="ORF">S12H4_26224</name>
</gene>
<organism evidence="1">
    <name type="scientific">marine sediment metagenome</name>
    <dbReference type="NCBI Taxonomy" id="412755"/>
    <lineage>
        <taxon>unclassified sequences</taxon>
        <taxon>metagenomes</taxon>
        <taxon>ecological metagenomes</taxon>
    </lineage>
</organism>
<name>X1SNP7_9ZZZZ</name>
<comment type="caution">
    <text evidence="1">The sequence shown here is derived from an EMBL/GenBank/DDBJ whole genome shotgun (WGS) entry which is preliminary data.</text>
</comment>
<proteinExistence type="predicted"/>
<sequence>MAKLKAPLLSFGASGAIAKAVVYFPWKGLNVAREYVIPANPKTTLQTTQRGYLSAAVDAIHAAQADPTNPIVEADTVAYALYGSCEPTPRTWFN</sequence>
<dbReference type="EMBL" id="BARW01014858">
    <property type="protein sequence ID" value="GAI80781.1"/>
    <property type="molecule type" value="Genomic_DNA"/>
</dbReference>
<accession>X1SNP7</accession>
<dbReference type="AlphaFoldDB" id="X1SNP7"/>
<evidence type="ECO:0000313" key="1">
    <source>
        <dbReference type="EMBL" id="GAI80781.1"/>
    </source>
</evidence>
<feature type="non-terminal residue" evidence="1">
    <location>
        <position position="94"/>
    </location>
</feature>
<reference evidence="1" key="1">
    <citation type="journal article" date="2014" name="Front. Microbiol.">
        <title>High frequency of phylogenetically diverse reductive dehalogenase-homologous genes in deep subseafloor sedimentary metagenomes.</title>
        <authorList>
            <person name="Kawai M."/>
            <person name="Futagami T."/>
            <person name="Toyoda A."/>
            <person name="Takaki Y."/>
            <person name="Nishi S."/>
            <person name="Hori S."/>
            <person name="Arai W."/>
            <person name="Tsubouchi T."/>
            <person name="Morono Y."/>
            <person name="Uchiyama I."/>
            <person name="Ito T."/>
            <person name="Fujiyama A."/>
            <person name="Inagaki F."/>
            <person name="Takami H."/>
        </authorList>
    </citation>
    <scope>NUCLEOTIDE SEQUENCE</scope>
    <source>
        <strain evidence="1">Expedition CK06-06</strain>
    </source>
</reference>
<protein>
    <submittedName>
        <fullName evidence="1">Uncharacterized protein</fullName>
    </submittedName>
</protein>